<comment type="subcellular location">
    <subcellularLocation>
        <location evidence="1">Secreted</location>
    </subcellularLocation>
</comment>
<dbReference type="GO" id="GO:0004252">
    <property type="term" value="F:serine-type endopeptidase activity"/>
    <property type="evidence" value="ECO:0007669"/>
    <property type="project" value="InterPro"/>
</dbReference>
<dbReference type="FunFam" id="2.40.10.10:FF:000054">
    <property type="entry name" value="Complement C1r subcomponent"/>
    <property type="match status" value="1"/>
</dbReference>
<dbReference type="GO" id="GO:0005615">
    <property type="term" value="C:extracellular space"/>
    <property type="evidence" value="ECO:0007669"/>
    <property type="project" value="TreeGrafter"/>
</dbReference>
<dbReference type="EMBL" id="BPLR01005376">
    <property type="protein sequence ID" value="GIY01849.1"/>
    <property type="molecule type" value="Genomic_DNA"/>
</dbReference>
<dbReference type="InterPro" id="IPR043504">
    <property type="entry name" value="Peptidase_S1_PA_chymotrypsin"/>
</dbReference>
<evidence type="ECO:0000256" key="2">
    <source>
        <dbReference type="ARBA" id="ARBA00022525"/>
    </source>
</evidence>
<dbReference type="PROSITE" id="PS00135">
    <property type="entry name" value="TRYPSIN_SER"/>
    <property type="match status" value="1"/>
</dbReference>
<comment type="caution">
    <text evidence="10">The sequence shown here is derived from an EMBL/GenBank/DDBJ whole genome shotgun (WGS) entry which is preliminary data.</text>
</comment>
<keyword evidence="6" id="KW-0720">Serine protease</keyword>
<dbReference type="InterPro" id="IPR033116">
    <property type="entry name" value="TRYPSIN_SER"/>
</dbReference>
<dbReference type="Gene3D" id="2.40.10.10">
    <property type="entry name" value="Trypsin-like serine proteases"/>
    <property type="match status" value="1"/>
</dbReference>
<keyword evidence="7" id="KW-1015">Disulfide bond</keyword>
<evidence type="ECO:0000256" key="5">
    <source>
        <dbReference type="ARBA" id="ARBA00022801"/>
    </source>
</evidence>
<evidence type="ECO:0000256" key="3">
    <source>
        <dbReference type="ARBA" id="ARBA00022670"/>
    </source>
</evidence>
<evidence type="ECO:0000256" key="8">
    <source>
        <dbReference type="ARBA" id="ARBA00023180"/>
    </source>
</evidence>
<dbReference type="InterPro" id="IPR001254">
    <property type="entry name" value="Trypsin_dom"/>
</dbReference>
<keyword evidence="11" id="KW-1185">Reference proteome</keyword>
<sequence length="99" mass="10932">MYVKAGHSYPLEDNQMCAGYKEGGKDSCQGDSGGPLFVQQNDQMTVIGLVSAGIECGSPLLPGIYTRVISHLDWIDEQIKKKTVRKKNCSDYYNNNSLL</sequence>
<dbReference type="PANTHER" id="PTHR24264:SF65">
    <property type="entry name" value="SRCR DOMAIN-CONTAINING PROTEIN"/>
    <property type="match status" value="1"/>
</dbReference>
<dbReference type="Pfam" id="PF00089">
    <property type="entry name" value="Trypsin"/>
    <property type="match status" value="1"/>
</dbReference>
<proteinExistence type="predicted"/>
<protein>
    <submittedName>
        <fullName evidence="10">Enteropeptidase</fullName>
    </submittedName>
</protein>
<dbReference type="SUPFAM" id="SSF50494">
    <property type="entry name" value="Trypsin-like serine proteases"/>
    <property type="match status" value="1"/>
</dbReference>
<keyword evidence="2" id="KW-0964">Secreted</keyword>
<evidence type="ECO:0000256" key="4">
    <source>
        <dbReference type="ARBA" id="ARBA00022729"/>
    </source>
</evidence>
<organism evidence="10 11">
    <name type="scientific">Caerostris extrusa</name>
    <name type="common">Bark spider</name>
    <name type="synonym">Caerostris bankana</name>
    <dbReference type="NCBI Taxonomy" id="172846"/>
    <lineage>
        <taxon>Eukaryota</taxon>
        <taxon>Metazoa</taxon>
        <taxon>Ecdysozoa</taxon>
        <taxon>Arthropoda</taxon>
        <taxon>Chelicerata</taxon>
        <taxon>Arachnida</taxon>
        <taxon>Araneae</taxon>
        <taxon>Araneomorphae</taxon>
        <taxon>Entelegynae</taxon>
        <taxon>Araneoidea</taxon>
        <taxon>Araneidae</taxon>
        <taxon>Caerostris</taxon>
    </lineage>
</organism>
<evidence type="ECO:0000313" key="11">
    <source>
        <dbReference type="Proteomes" id="UP001054945"/>
    </source>
</evidence>
<dbReference type="InterPro" id="IPR009003">
    <property type="entry name" value="Peptidase_S1_PA"/>
</dbReference>
<dbReference type="AlphaFoldDB" id="A0AAV4PXP5"/>
<dbReference type="PANTHER" id="PTHR24264">
    <property type="entry name" value="TRYPSIN-RELATED"/>
    <property type="match status" value="1"/>
</dbReference>
<evidence type="ECO:0000313" key="10">
    <source>
        <dbReference type="EMBL" id="GIY01849.1"/>
    </source>
</evidence>
<evidence type="ECO:0000256" key="7">
    <source>
        <dbReference type="ARBA" id="ARBA00023157"/>
    </source>
</evidence>
<evidence type="ECO:0000256" key="1">
    <source>
        <dbReference type="ARBA" id="ARBA00004613"/>
    </source>
</evidence>
<feature type="domain" description="Peptidase S1" evidence="9">
    <location>
        <begin position="1"/>
        <end position="80"/>
    </location>
</feature>
<name>A0AAV4PXP5_CAEEX</name>
<keyword evidence="5" id="KW-0378">Hydrolase</keyword>
<dbReference type="GO" id="GO:0006508">
    <property type="term" value="P:proteolysis"/>
    <property type="evidence" value="ECO:0007669"/>
    <property type="project" value="UniProtKB-KW"/>
</dbReference>
<evidence type="ECO:0000259" key="9">
    <source>
        <dbReference type="PROSITE" id="PS50240"/>
    </source>
</evidence>
<keyword evidence="3" id="KW-0645">Protease</keyword>
<reference evidence="10 11" key="1">
    <citation type="submission" date="2021-06" db="EMBL/GenBank/DDBJ databases">
        <title>Caerostris extrusa draft genome.</title>
        <authorList>
            <person name="Kono N."/>
            <person name="Arakawa K."/>
        </authorList>
    </citation>
    <scope>NUCLEOTIDE SEQUENCE [LARGE SCALE GENOMIC DNA]</scope>
</reference>
<accession>A0AAV4PXP5</accession>
<keyword evidence="4" id="KW-0732">Signal</keyword>
<gene>
    <name evidence="10" type="primary">Tmprss15</name>
    <name evidence="10" type="ORF">CEXT_129421</name>
</gene>
<keyword evidence="8" id="KW-0325">Glycoprotein</keyword>
<dbReference type="InterPro" id="IPR050127">
    <property type="entry name" value="Serine_Proteases_S1"/>
</dbReference>
<evidence type="ECO:0000256" key="6">
    <source>
        <dbReference type="ARBA" id="ARBA00022825"/>
    </source>
</evidence>
<dbReference type="Proteomes" id="UP001054945">
    <property type="component" value="Unassembled WGS sequence"/>
</dbReference>
<dbReference type="PROSITE" id="PS50240">
    <property type="entry name" value="TRYPSIN_DOM"/>
    <property type="match status" value="1"/>
</dbReference>